<evidence type="ECO:0000313" key="6">
    <source>
        <dbReference type="EMBL" id="GEU77901.1"/>
    </source>
</evidence>
<feature type="region of interest" description="Disordered" evidence="4">
    <location>
        <begin position="1180"/>
        <end position="1203"/>
    </location>
</feature>
<dbReference type="SUPFAM" id="SSF53098">
    <property type="entry name" value="Ribonuclease H-like"/>
    <property type="match status" value="1"/>
</dbReference>
<dbReference type="Pfam" id="PF25597">
    <property type="entry name" value="SH3_retrovirus"/>
    <property type="match status" value="1"/>
</dbReference>
<dbReference type="InterPro" id="IPR012337">
    <property type="entry name" value="RNaseH-like_sf"/>
</dbReference>
<dbReference type="PROSITE" id="PS50994">
    <property type="entry name" value="INTEGRASE"/>
    <property type="match status" value="1"/>
</dbReference>
<organism evidence="6">
    <name type="scientific">Tanacetum cinerariifolium</name>
    <name type="common">Dalmatian daisy</name>
    <name type="synonym">Chrysanthemum cinerariifolium</name>
    <dbReference type="NCBI Taxonomy" id="118510"/>
    <lineage>
        <taxon>Eukaryota</taxon>
        <taxon>Viridiplantae</taxon>
        <taxon>Streptophyta</taxon>
        <taxon>Embryophyta</taxon>
        <taxon>Tracheophyta</taxon>
        <taxon>Spermatophyta</taxon>
        <taxon>Magnoliopsida</taxon>
        <taxon>eudicotyledons</taxon>
        <taxon>Gunneridae</taxon>
        <taxon>Pentapetalae</taxon>
        <taxon>asterids</taxon>
        <taxon>campanulids</taxon>
        <taxon>Asterales</taxon>
        <taxon>Asteraceae</taxon>
        <taxon>Asteroideae</taxon>
        <taxon>Anthemideae</taxon>
        <taxon>Anthemidinae</taxon>
        <taxon>Tanacetum</taxon>
    </lineage>
</organism>
<sequence>MHDEFKMSMMWELNLFLGLQIRQMEDGIFFNQSKYIKEMLKKFRLEDFKPTKTSMSRDIKLIKDDEADSMDSTKYQWMIGSLLYLTASSKKTRDKGQKHFDDGVPNEHQLKFNSIKDGKQLMEAIEKRFGGNAATKKTRRNLLKQQYENFTASNSGMLDQTSNRHQKLMSQLKLLGENISQEDVNQKLLRSLSPEWNTHAVVNTINIDNLSDAVIFAFMASQPSSPQLVNEDLEQIHPDDLEEMDLKWQMAIAPRAQDNTNKESTRRNMPVETTISSALVSCDGLGGYDCSDQVKEGPNYVLMAYSTSSSDSEVVKNDNGSPITEDWKLDDEDESEPQPMIEKKTVKPSVAKGTCPISQIMKKLIEDMLPLEVTPKEEKSLAKKGMKHRASRETKTENSISLPLHMLHMDLFGPTFVKSLMKKMHCLVVTDDYSRFTWVFFLSTKDKTSGILKSFITRTENLIDHKVKVIRFDNRTEFKNRDMNQFCEMKGIMRQYSVARTPQQNKVAERRNMTLIEAARIILANSKLPITFWAEAVNTACYVQNRVLVTKPHNKTLYELLQGRTPALGFIRSFGCPVTILNTIDHLDKFDEKANEGFFVGFLLNSNAFRVFNSRTRIVEETLHIRFSKYTSNNVGSGPNWLFDIDALTKTMNYQLVVASTQSNGNAGTKDNNNAGQARKEHKPGKDYILLPLWTIDPPFSQEPNSSQDDRFKPSNDVRKKVNEVQRQENECKDQEEKDSVNSTNRVNAVSLTVNAASNELMMLVFKNKLDKKGIVIRNTARLVAQGHTQEEGIDYDEVFESVARTEEIRLFLAYALFKDFVVYQMDVKSVFLYGKIKEEVCVCQPLRFEDPDFPDKVYKVENALYGLHQAPRAWYETLSTYLLDNGFQRGKIDKTLFIRRHKGDIMLVQVYVDDIIFGSTKKELCTSFEKLMHDKFQMSSIGELIFFLGLQVKQKEDDIFISQDKYVAEILKKFRFSKVKTASTPMETQMPLLKDEDKEKVDCKKQTVVTNSTTEAEYVAASSCCGQIEVSASRHTLMLLGKLTTARVNVVHGRFIQTFLDKQLDGLQTHKEKYNVSFHTKKVFANMKRIGKGFFSKKTLLFPTMVGPNQVQMGEGLAQPTDTQHTPTFDMPPPKPKKTQKPKQPKRKTTTVLQPNESTDIAADEVVQKERVTVCSADGPKRQDTMRDTSAHTRRFKKLKKKHMSRTHKLKRLYKVGLTAKVLSSSDDEALDKEDTSKQERIDKIDADEDIALVSTHDDELQDEGMEDVGEQEVVKVVTTTKMLIDTVVDAAQVTTTIADVSATKTIFTTALTITAESTKTNVKVQDKGKGEAKLIEEPMKLKKKDQILFNEELARKLQEEIYEQERLVGERARKEEEANSALIETWEDIKAKLDANYQLAERLQAEEQEQLTDTEKAKLFMEFIEKRRKLFAAKTTAEKRNKPHTKS</sequence>
<proteinExistence type="predicted"/>
<evidence type="ECO:0000259" key="5">
    <source>
        <dbReference type="PROSITE" id="PS50994"/>
    </source>
</evidence>
<keyword evidence="1" id="KW-0479">Metal-binding</keyword>
<feature type="compositionally biased region" description="Basic and acidic residues" evidence="4">
    <location>
        <begin position="1180"/>
        <end position="1192"/>
    </location>
</feature>
<accession>A0A6L2MV76</accession>
<dbReference type="InterPro" id="IPR057670">
    <property type="entry name" value="SH3_retrovirus"/>
</dbReference>
<dbReference type="PANTHER" id="PTHR42648:SF32">
    <property type="entry name" value="RIBONUCLEASE H-LIKE DOMAIN, GAG-PRE-INTEGRASE DOMAIN PROTEIN-RELATED"/>
    <property type="match status" value="1"/>
</dbReference>
<name>A0A6L2MV76_TANCI</name>
<feature type="coiled-coil region" evidence="3">
    <location>
        <begin position="1392"/>
        <end position="1419"/>
    </location>
</feature>
<gene>
    <name evidence="6" type="ORF">Tci_049879</name>
</gene>
<dbReference type="SUPFAM" id="SSF56672">
    <property type="entry name" value="DNA/RNA polymerases"/>
    <property type="match status" value="1"/>
</dbReference>
<feature type="region of interest" description="Disordered" evidence="4">
    <location>
        <begin position="311"/>
        <end position="339"/>
    </location>
</feature>
<feature type="compositionally biased region" description="Basic residues" evidence="4">
    <location>
        <begin position="1193"/>
        <end position="1203"/>
    </location>
</feature>
<feature type="compositionally biased region" description="Basic and acidic residues" evidence="4">
    <location>
        <begin position="723"/>
        <end position="740"/>
    </location>
</feature>
<evidence type="ECO:0000256" key="3">
    <source>
        <dbReference type="SAM" id="Coils"/>
    </source>
</evidence>
<comment type="caution">
    <text evidence="6">The sequence shown here is derived from an EMBL/GenBank/DDBJ whole genome shotgun (WGS) entry which is preliminary data.</text>
</comment>
<dbReference type="Pfam" id="PF00665">
    <property type="entry name" value="rve"/>
    <property type="match status" value="1"/>
</dbReference>
<feature type="compositionally biased region" description="Polar residues" evidence="4">
    <location>
        <begin position="311"/>
        <end position="322"/>
    </location>
</feature>
<feature type="domain" description="Integrase catalytic" evidence="5">
    <location>
        <begin position="399"/>
        <end position="574"/>
    </location>
</feature>
<dbReference type="Pfam" id="PF07727">
    <property type="entry name" value="RVT_2"/>
    <property type="match status" value="1"/>
</dbReference>
<evidence type="ECO:0000256" key="4">
    <source>
        <dbReference type="SAM" id="MobiDB-lite"/>
    </source>
</evidence>
<protein>
    <submittedName>
        <fullName evidence="6">Ribonuclease H-like domain-containing protein</fullName>
    </submittedName>
</protein>
<feature type="region of interest" description="Disordered" evidence="4">
    <location>
        <begin position="723"/>
        <end position="743"/>
    </location>
</feature>
<dbReference type="GO" id="GO:0016787">
    <property type="term" value="F:hydrolase activity"/>
    <property type="evidence" value="ECO:0007669"/>
    <property type="project" value="UniProtKB-KW"/>
</dbReference>
<feature type="region of interest" description="Disordered" evidence="4">
    <location>
        <begin position="1112"/>
        <end position="1153"/>
    </location>
</feature>
<dbReference type="EMBL" id="BKCJ010007565">
    <property type="protein sequence ID" value="GEU77901.1"/>
    <property type="molecule type" value="Genomic_DNA"/>
</dbReference>
<dbReference type="GO" id="GO:0003676">
    <property type="term" value="F:nucleic acid binding"/>
    <property type="evidence" value="ECO:0007669"/>
    <property type="project" value="InterPro"/>
</dbReference>
<keyword evidence="2" id="KW-0378">Hydrolase</keyword>
<dbReference type="Gene3D" id="3.30.420.10">
    <property type="entry name" value="Ribonuclease H-like superfamily/Ribonuclease H"/>
    <property type="match status" value="1"/>
</dbReference>
<dbReference type="PANTHER" id="PTHR42648">
    <property type="entry name" value="TRANSPOSASE, PUTATIVE-RELATED"/>
    <property type="match status" value="1"/>
</dbReference>
<feature type="compositionally biased region" description="Basic residues" evidence="4">
    <location>
        <begin position="1136"/>
        <end position="1150"/>
    </location>
</feature>
<evidence type="ECO:0000256" key="2">
    <source>
        <dbReference type="ARBA" id="ARBA00022801"/>
    </source>
</evidence>
<feature type="compositionally biased region" description="Polar residues" evidence="4">
    <location>
        <begin position="663"/>
        <end position="676"/>
    </location>
</feature>
<keyword evidence="3" id="KW-0175">Coiled coil</keyword>
<dbReference type="InterPro" id="IPR036397">
    <property type="entry name" value="RNaseH_sf"/>
</dbReference>
<dbReference type="InterPro" id="IPR001584">
    <property type="entry name" value="Integrase_cat-core"/>
</dbReference>
<dbReference type="GO" id="GO:0046872">
    <property type="term" value="F:metal ion binding"/>
    <property type="evidence" value="ECO:0007669"/>
    <property type="project" value="UniProtKB-KW"/>
</dbReference>
<feature type="region of interest" description="Disordered" evidence="4">
    <location>
        <begin position="663"/>
        <end position="682"/>
    </location>
</feature>
<dbReference type="GO" id="GO:0015074">
    <property type="term" value="P:DNA integration"/>
    <property type="evidence" value="ECO:0007669"/>
    <property type="project" value="InterPro"/>
</dbReference>
<dbReference type="InterPro" id="IPR013103">
    <property type="entry name" value="RVT_2"/>
</dbReference>
<dbReference type="Pfam" id="PF14223">
    <property type="entry name" value="Retrotran_gag_2"/>
    <property type="match status" value="1"/>
</dbReference>
<reference evidence="6" key="1">
    <citation type="journal article" date="2019" name="Sci. Rep.">
        <title>Draft genome of Tanacetum cinerariifolium, the natural source of mosquito coil.</title>
        <authorList>
            <person name="Yamashiro T."/>
            <person name="Shiraishi A."/>
            <person name="Satake H."/>
            <person name="Nakayama K."/>
        </authorList>
    </citation>
    <scope>NUCLEOTIDE SEQUENCE</scope>
</reference>
<dbReference type="InterPro" id="IPR039537">
    <property type="entry name" value="Retrotran_Ty1/copia-like"/>
</dbReference>
<dbReference type="InterPro" id="IPR043502">
    <property type="entry name" value="DNA/RNA_pol_sf"/>
</dbReference>
<evidence type="ECO:0000256" key="1">
    <source>
        <dbReference type="ARBA" id="ARBA00022723"/>
    </source>
</evidence>